<dbReference type="SUPFAM" id="SSF63829">
    <property type="entry name" value="Calcium-dependent phosphotriesterase"/>
    <property type="match status" value="1"/>
</dbReference>
<sequence>MLSVQVAGVWVLRYEECQDSVSIHRLYNLTFNGSIIKEDAMKKYQVLVAILMVTLVTVIPVYAMGMGGGTGMMGGSDNFGMNNGMSASPVVGGDGTAYLVTYKTGMASGTGSGTFTSTLTTLTAAGQKSSITLTGFVSRPVLSPDGGLLVASTSMPDMSQYNMMGYYNTSANSKSTVYAVQLPLTQGVKPLAISLDGNFASVPVFAGGKIYVTTTDFGGSMMGGGTSTNPQQGKSYLYIINLDGTIASKVEI</sequence>
<evidence type="ECO:0000256" key="1">
    <source>
        <dbReference type="SAM" id="Phobius"/>
    </source>
</evidence>
<dbReference type="AlphaFoldDB" id="A0A0F3GUI4"/>
<organism evidence="2 3">
    <name type="scientific">Candidatus Magnetobacterium bavaricum</name>
    <dbReference type="NCBI Taxonomy" id="29290"/>
    <lineage>
        <taxon>Bacteria</taxon>
        <taxon>Pseudomonadati</taxon>
        <taxon>Nitrospirota</taxon>
        <taxon>Thermodesulfovibrionia</taxon>
        <taxon>Thermodesulfovibrionales</taxon>
        <taxon>Candidatus Magnetobacteriaceae</taxon>
        <taxon>Candidatus Magnetobacterium</taxon>
    </lineage>
</organism>
<proteinExistence type="predicted"/>
<keyword evidence="1" id="KW-0472">Membrane</keyword>
<keyword evidence="1" id="KW-1133">Transmembrane helix</keyword>
<feature type="transmembrane region" description="Helical" evidence="1">
    <location>
        <begin position="44"/>
        <end position="63"/>
    </location>
</feature>
<evidence type="ECO:0000313" key="2">
    <source>
        <dbReference type="EMBL" id="KJU85521.1"/>
    </source>
</evidence>
<accession>A0A0F3GUI4</accession>
<reference evidence="2 3" key="1">
    <citation type="submission" date="2015-02" db="EMBL/GenBank/DDBJ databases">
        <title>Single-cell genomics of uncultivated deep-branching MTB reveals a conserved set of magnetosome genes.</title>
        <authorList>
            <person name="Kolinko S."/>
            <person name="Richter M."/>
            <person name="Glockner F.O."/>
            <person name="Brachmann A."/>
            <person name="Schuler D."/>
        </authorList>
    </citation>
    <scope>NUCLEOTIDE SEQUENCE [LARGE SCALE GENOMIC DNA]</scope>
    <source>
        <strain evidence="2">TM-1</strain>
    </source>
</reference>
<dbReference type="EMBL" id="LACI01000983">
    <property type="protein sequence ID" value="KJU85521.1"/>
    <property type="molecule type" value="Genomic_DNA"/>
</dbReference>
<evidence type="ECO:0000313" key="3">
    <source>
        <dbReference type="Proteomes" id="UP000033423"/>
    </source>
</evidence>
<gene>
    <name evidence="2" type="ORF">MBAV_002272</name>
</gene>
<keyword evidence="1" id="KW-0812">Transmembrane</keyword>
<keyword evidence="3" id="KW-1185">Reference proteome</keyword>
<name>A0A0F3GUI4_9BACT</name>
<comment type="caution">
    <text evidence="2">The sequence shown here is derived from an EMBL/GenBank/DDBJ whole genome shotgun (WGS) entry which is preliminary data.</text>
</comment>
<dbReference type="Proteomes" id="UP000033423">
    <property type="component" value="Unassembled WGS sequence"/>
</dbReference>
<protein>
    <submittedName>
        <fullName evidence="2">Uncharacterized protein</fullName>
    </submittedName>
</protein>